<dbReference type="Proteomes" id="UP000442469">
    <property type="component" value="Unassembled WGS sequence"/>
</dbReference>
<dbReference type="RefSeq" id="WP_036627405.1">
    <property type="nucleotide sequence ID" value="NZ_BGML01000004.1"/>
</dbReference>
<dbReference type="EMBL" id="JMQA01000063">
    <property type="protein sequence ID" value="KFM83822.1"/>
    <property type="molecule type" value="Genomic_DNA"/>
</dbReference>
<dbReference type="HOGENOM" id="CLU_069996_0_0_9"/>
<comment type="caution">
    <text evidence="1">The sequence shown here is derived from an EMBL/GenBank/DDBJ whole genome shotgun (WGS) entry which is preliminary data.</text>
</comment>
<reference evidence="1 3" key="1">
    <citation type="submission" date="2014-04" db="EMBL/GenBank/DDBJ databases">
        <authorList>
            <person name="Bishop-Lilly K.A."/>
            <person name="Broomall S.M."/>
            <person name="Chain P.S."/>
            <person name="Chertkov O."/>
            <person name="Coyne S.R."/>
            <person name="Daligault H.E."/>
            <person name="Davenport K.W."/>
            <person name="Erkkila T."/>
            <person name="Frey K.G."/>
            <person name="Gibbons H.S."/>
            <person name="Gu W."/>
            <person name="Jaissle J."/>
            <person name="Johnson S.L."/>
            <person name="Koroleva G.I."/>
            <person name="Ladner J.T."/>
            <person name="Lo C.-C."/>
            <person name="Minogue T.D."/>
            <person name="Munk C."/>
            <person name="Palacios G.F."/>
            <person name="Redden C.L."/>
            <person name="Rosenzweig C.N."/>
            <person name="Scholz M.B."/>
            <person name="Teshima H."/>
            <person name="Xu Y."/>
        </authorList>
    </citation>
    <scope>NUCLEOTIDE SEQUENCE [LARGE SCALE GENOMIC DNA]</scope>
    <source>
        <strain evidence="1 3">8244</strain>
    </source>
</reference>
<sequence length="268" mass="30469">MPIDYELLEQQLGIVTKKRQDALLTMPAAELTDREPMESFLKLYREQIKGLDIQVAATYFAATWRALCTAMQYMLSAAPGRLCFSLENLTIQVVLVNDFPWVYFVLNDPGEAPWPQGERNAWRENELGGFYAEALRPVMENIAAVSGVPLTQLWGQIPLGVQYYIRAIAGKLEDEALRSRLMEDYGYLAKELPAAWFGLKRNPFNVKEVLLDDPYRPGEKTPMKPTCCLAYRTDTGHGYCYGCPKLTKQEREAKRLEIMEKIAASKAQ</sequence>
<dbReference type="GeneID" id="77011013"/>
<evidence type="ECO:0008006" key="5">
    <source>
        <dbReference type="Google" id="ProtNLM"/>
    </source>
</evidence>
<evidence type="ECO:0000313" key="4">
    <source>
        <dbReference type="Proteomes" id="UP000442469"/>
    </source>
</evidence>
<accession>A0A090XHC1</accession>
<dbReference type="STRING" id="44252.DJ90_5354"/>
<dbReference type="Proteomes" id="UP000029278">
    <property type="component" value="Unassembled WGS sequence"/>
</dbReference>
<gene>
    <name evidence="1" type="ORF">DJ90_5354</name>
    <name evidence="2" type="ORF">GNQ08_25260</name>
</gene>
<reference evidence="2 4" key="2">
    <citation type="submission" date="2019-11" db="EMBL/GenBank/DDBJ databases">
        <title>Draft genome sequences of five Paenibacillus species of dairy origin.</title>
        <authorList>
            <person name="Olajide A.M."/>
            <person name="Chen S."/>
            <person name="Lapointe G."/>
        </authorList>
    </citation>
    <scope>NUCLEOTIDE SEQUENCE [LARGE SCALE GENOMIC DNA]</scope>
    <source>
        <strain evidence="2 4">3CT49</strain>
    </source>
</reference>
<dbReference type="OrthoDB" id="2819999at2"/>
<keyword evidence="3" id="KW-1185">Reference proteome</keyword>
<name>A0A090XHC1_PAEMA</name>
<dbReference type="AlphaFoldDB" id="A0A090XHC1"/>
<proteinExistence type="predicted"/>
<protein>
    <recommendedName>
        <fullName evidence="5">Ferric iron reductase FhuF-like transporter family protein</fullName>
    </recommendedName>
</protein>
<organism evidence="1 3">
    <name type="scientific">Paenibacillus macerans</name>
    <name type="common">Bacillus macerans</name>
    <dbReference type="NCBI Taxonomy" id="44252"/>
    <lineage>
        <taxon>Bacteria</taxon>
        <taxon>Bacillati</taxon>
        <taxon>Bacillota</taxon>
        <taxon>Bacilli</taxon>
        <taxon>Bacillales</taxon>
        <taxon>Paenibacillaceae</taxon>
        <taxon>Paenibacillus</taxon>
    </lineage>
</organism>
<evidence type="ECO:0000313" key="1">
    <source>
        <dbReference type="EMBL" id="KFM83822.1"/>
    </source>
</evidence>
<dbReference type="PATRIC" id="fig|44252.3.peg.6583"/>
<dbReference type="EMBL" id="WNZZ01000029">
    <property type="protein sequence ID" value="MUG25674.1"/>
    <property type="molecule type" value="Genomic_DNA"/>
</dbReference>
<evidence type="ECO:0000313" key="2">
    <source>
        <dbReference type="EMBL" id="MUG25674.1"/>
    </source>
</evidence>
<evidence type="ECO:0000313" key="3">
    <source>
        <dbReference type="Proteomes" id="UP000029278"/>
    </source>
</evidence>